<dbReference type="PANTHER" id="PTHR45749">
    <property type="match status" value="1"/>
</dbReference>
<dbReference type="AlphaFoldDB" id="A0A6S7J014"/>
<comment type="caution">
    <text evidence="3">The sequence shown here is derived from an EMBL/GenBank/DDBJ whole genome shotgun (WGS) entry which is preliminary data.</text>
</comment>
<sequence>MRHFATQESLNVDLLLDKEKRSNIIQAEKDKLTNKDAVFILLDVVRTLARQGIAFRGRSTNSTHKQDEEDGNFNQIVELLSRHCPSLNRWLNEVRLRPYHVTYMSHDSQNEMIDILAENIRDKVKEEVSDSKMFSVMADTTPDTSNKDRLAVDVRYVKEDSPSFAVKERLIEVKERTDKTGDGQASDILTSLEDSGLKSSELVFQSYDFASNMSGIHNGAQAEIEKKLDRKVPYIPCQAHRWNTLVEHGCETKKSRTRWMARAESIKAVWTSLEAIVKALEEAFAAPKLDAKVKATISGLLKNVKSFDFTVSLMFVKNIMFKTKILSEILQQEELNIVNALELTKATLTSLERINNEETEMNDMIEAAVLYAKTSFQIDAKEEFTRSHRVRRIPRRYDENPQETTAFTFYQYYRKEFKCVLDVLISQFRDKMQPTLDVIAPIAHALQVPLHEPSPEIIQKLAEMFPNDVDADVLEAELEVFKNIVDHKEELKNGSMDNIVQFAYEQRKTLPLRCKAYQLMLTAPISVAKDERTFSHLKFVKSVYRSTMGDKRLDNLMLLNCEKDLTD</sequence>
<name>A0A6S7J014_PARCT</name>
<dbReference type="InterPro" id="IPR008906">
    <property type="entry name" value="HATC_C_dom"/>
</dbReference>
<dbReference type="SUPFAM" id="SSF53098">
    <property type="entry name" value="Ribonuclease H-like"/>
    <property type="match status" value="1"/>
</dbReference>
<evidence type="ECO:0000259" key="2">
    <source>
        <dbReference type="Pfam" id="PF14291"/>
    </source>
</evidence>
<evidence type="ECO:0000313" key="4">
    <source>
        <dbReference type="Proteomes" id="UP001152795"/>
    </source>
</evidence>
<feature type="domain" description="HAT C-terminal dimerisation" evidence="1">
    <location>
        <begin position="498"/>
        <end position="564"/>
    </location>
</feature>
<dbReference type="InterPro" id="IPR012337">
    <property type="entry name" value="RNaseH-like_sf"/>
</dbReference>
<reference evidence="3" key="1">
    <citation type="submission" date="2020-04" db="EMBL/GenBank/DDBJ databases">
        <authorList>
            <person name="Alioto T."/>
            <person name="Alioto T."/>
            <person name="Gomez Garrido J."/>
        </authorList>
    </citation>
    <scope>NUCLEOTIDE SEQUENCE</scope>
    <source>
        <strain evidence="3">A484AB</strain>
    </source>
</reference>
<protein>
    <submittedName>
        <fullName evidence="3">Zinc finger MYM-type 1-like</fullName>
    </submittedName>
</protein>
<gene>
    <name evidence="3" type="ORF">PACLA_8A080749</name>
</gene>
<proteinExistence type="predicted"/>
<dbReference type="PANTHER" id="PTHR45749:SF21">
    <property type="entry name" value="DUF4371 DOMAIN-CONTAINING PROTEIN"/>
    <property type="match status" value="1"/>
</dbReference>
<dbReference type="EMBL" id="CACRXK020011982">
    <property type="protein sequence ID" value="CAB4022449.1"/>
    <property type="molecule type" value="Genomic_DNA"/>
</dbReference>
<evidence type="ECO:0000259" key="1">
    <source>
        <dbReference type="Pfam" id="PF05699"/>
    </source>
</evidence>
<feature type="domain" description="DUF4371" evidence="2">
    <location>
        <begin position="41"/>
        <end position="219"/>
    </location>
</feature>
<dbReference type="OrthoDB" id="6602803at2759"/>
<evidence type="ECO:0000313" key="3">
    <source>
        <dbReference type="EMBL" id="CAB4022449.1"/>
    </source>
</evidence>
<accession>A0A6S7J014</accession>
<dbReference type="Proteomes" id="UP001152795">
    <property type="component" value="Unassembled WGS sequence"/>
</dbReference>
<dbReference type="InterPro" id="IPR025398">
    <property type="entry name" value="DUF4371"/>
</dbReference>
<dbReference type="Pfam" id="PF05699">
    <property type="entry name" value="Dimer_Tnp_hAT"/>
    <property type="match status" value="1"/>
</dbReference>
<keyword evidence="4" id="KW-1185">Reference proteome</keyword>
<organism evidence="3 4">
    <name type="scientific">Paramuricea clavata</name>
    <name type="common">Red gorgonian</name>
    <name type="synonym">Violescent sea-whip</name>
    <dbReference type="NCBI Taxonomy" id="317549"/>
    <lineage>
        <taxon>Eukaryota</taxon>
        <taxon>Metazoa</taxon>
        <taxon>Cnidaria</taxon>
        <taxon>Anthozoa</taxon>
        <taxon>Octocorallia</taxon>
        <taxon>Malacalcyonacea</taxon>
        <taxon>Plexauridae</taxon>
        <taxon>Paramuricea</taxon>
    </lineage>
</organism>
<dbReference type="GO" id="GO:0046983">
    <property type="term" value="F:protein dimerization activity"/>
    <property type="evidence" value="ECO:0007669"/>
    <property type="project" value="InterPro"/>
</dbReference>
<dbReference type="Pfam" id="PF14291">
    <property type="entry name" value="DUF4371"/>
    <property type="match status" value="1"/>
</dbReference>
<feature type="non-terminal residue" evidence="3">
    <location>
        <position position="567"/>
    </location>
</feature>